<dbReference type="Pfam" id="PF14337">
    <property type="entry name" value="Abi_alpha"/>
    <property type="match status" value="1"/>
</dbReference>
<organism evidence="1">
    <name type="scientific">Finegoldia magna</name>
    <name type="common">Peptostreptococcus magnus</name>
    <dbReference type="NCBI Taxonomy" id="1260"/>
    <lineage>
        <taxon>Bacteria</taxon>
        <taxon>Bacillati</taxon>
        <taxon>Bacillota</taxon>
        <taxon>Tissierellia</taxon>
        <taxon>Tissierellales</taxon>
        <taxon>Peptoniphilaceae</taxon>
        <taxon>Finegoldia</taxon>
    </lineage>
</organism>
<reference evidence="1" key="1">
    <citation type="submission" date="2019-11" db="EMBL/GenBank/DDBJ databases">
        <authorList>
            <person name="Feng L."/>
        </authorList>
    </citation>
    <scope>NUCLEOTIDE SEQUENCE</scope>
    <source>
        <strain evidence="1">FmagnaLFYP121</strain>
    </source>
</reference>
<dbReference type="InterPro" id="IPR025506">
    <property type="entry name" value="Abi_alpha"/>
</dbReference>
<proteinExistence type="predicted"/>
<accession>A0A6N3DBT2</accession>
<name>A0A6N3DBT2_FINMA</name>
<dbReference type="AlphaFoldDB" id="A0A6N3DBT2"/>
<gene>
    <name evidence="1" type="ORF">FMLFYP121_00076</name>
</gene>
<dbReference type="EMBL" id="CACRTP010000029">
    <property type="protein sequence ID" value="VYU25862.1"/>
    <property type="molecule type" value="Genomic_DNA"/>
</dbReference>
<sequence>MEEEDEVQDLWDNLLSNWQFSENRTDIAMMYIEILKNLSKNEIRILSAIHTSLDRNNHRYNKNFYVYGNVVREHLCLSKEEYELAMLNLFRLYCCEGFHQEITAMHFGNITIQTNGCIKKISITALGYKLLDMILEKD</sequence>
<evidence type="ECO:0000313" key="1">
    <source>
        <dbReference type="EMBL" id="VYU25862.1"/>
    </source>
</evidence>
<dbReference type="RefSeq" id="WP_154275595.1">
    <property type="nucleotide sequence ID" value="NZ_CACRTP010000029.1"/>
</dbReference>
<protein>
    <submittedName>
        <fullName evidence="1">Uncharacterized protein</fullName>
    </submittedName>
</protein>